<accession>A0AAD8PSI6</accession>
<dbReference type="RefSeq" id="XP_060410525.1">
    <property type="nucleotide sequence ID" value="XM_060558649.1"/>
</dbReference>
<reference evidence="1" key="1">
    <citation type="submission" date="2021-06" db="EMBL/GenBank/DDBJ databases">
        <title>Comparative genomics, transcriptomics and evolutionary studies reveal genomic signatures of adaptation to plant cell wall in hemibiotrophic fungi.</title>
        <authorList>
            <consortium name="DOE Joint Genome Institute"/>
            <person name="Baroncelli R."/>
            <person name="Diaz J.F."/>
            <person name="Benocci T."/>
            <person name="Peng M."/>
            <person name="Battaglia E."/>
            <person name="Haridas S."/>
            <person name="Andreopoulos W."/>
            <person name="Labutti K."/>
            <person name="Pangilinan J."/>
            <person name="Floch G.L."/>
            <person name="Makela M.R."/>
            <person name="Henrissat B."/>
            <person name="Grigoriev I.V."/>
            <person name="Crouch J.A."/>
            <person name="De Vries R.P."/>
            <person name="Sukno S.A."/>
            <person name="Thon M.R."/>
        </authorList>
    </citation>
    <scope>NUCLEOTIDE SEQUENCE</scope>
    <source>
        <strain evidence="1">CBS 125086</strain>
    </source>
</reference>
<sequence length="130" mass="13837">MAASRRLWLQFSKPPAAEAALLPHVLESEPPASSCAACCRSSRSRFLLEPYSAGNTIIHFHPCSGHQAWDALSCRPSLRYIISTDTSPAQVGNSLALFNLPPGVSVRGEDRLACGGVTRIGSGALLLVIH</sequence>
<name>A0AAD8PSI6_9PEZI</name>
<evidence type="ECO:0000313" key="2">
    <source>
        <dbReference type="Proteomes" id="UP001230504"/>
    </source>
</evidence>
<proteinExistence type="predicted"/>
<dbReference type="GeneID" id="85442889"/>
<organism evidence="1 2">
    <name type="scientific">Colletotrichum navitas</name>
    <dbReference type="NCBI Taxonomy" id="681940"/>
    <lineage>
        <taxon>Eukaryota</taxon>
        <taxon>Fungi</taxon>
        <taxon>Dikarya</taxon>
        <taxon>Ascomycota</taxon>
        <taxon>Pezizomycotina</taxon>
        <taxon>Sordariomycetes</taxon>
        <taxon>Hypocreomycetidae</taxon>
        <taxon>Glomerellales</taxon>
        <taxon>Glomerellaceae</taxon>
        <taxon>Colletotrichum</taxon>
        <taxon>Colletotrichum graminicola species complex</taxon>
    </lineage>
</organism>
<dbReference type="Proteomes" id="UP001230504">
    <property type="component" value="Unassembled WGS sequence"/>
</dbReference>
<dbReference type="AlphaFoldDB" id="A0AAD8PSI6"/>
<evidence type="ECO:0000313" key="1">
    <source>
        <dbReference type="EMBL" id="KAK1579390.1"/>
    </source>
</evidence>
<keyword evidence="2" id="KW-1185">Reference proteome</keyword>
<gene>
    <name evidence="1" type="ORF">LY79DRAFT_564383</name>
</gene>
<protein>
    <submittedName>
        <fullName evidence="1">Uncharacterized protein</fullName>
    </submittedName>
</protein>
<comment type="caution">
    <text evidence="1">The sequence shown here is derived from an EMBL/GenBank/DDBJ whole genome shotgun (WGS) entry which is preliminary data.</text>
</comment>
<dbReference type="EMBL" id="JAHLJV010000067">
    <property type="protein sequence ID" value="KAK1579390.1"/>
    <property type="molecule type" value="Genomic_DNA"/>
</dbReference>